<keyword evidence="7" id="KW-0507">mRNA processing</keyword>
<evidence type="ECO:0000313" key="24">
    <source>
        <dbReference type="Proteomes" id="UP000054776"/>
    </source>
</evidence>
<sequence>MQWKNCSFFRNSVSGAASYANECTIHMKKLLCSVRNMRPNCSMRSFSVIFRMRRYYCNERSDNKVDANKAPPLWENPWFSPDETYKREVVESKEEFKWVKRLFPKTIIPDVPKHDSYPTPSGWMLPKDPPLPLPYYIRRTRYNLFPIYSEMRRDELNLTTMEFSLVKLIILYKIDGDVFACEKDLVAFLEERLGRKIASHVNEPQGKIRILGAEVVDIEQFLLKNGMEIESAFDDFEVLLSKYIEKHEALKERLDISEQSAKLRTDEILQYKKEINKLNGEIEEQSVKLNCELLRVRNEYEEREQYLAVQLQRKSILLEALEKEISWLKKELMDHKLEKMEADQTKADLQVQLNDAEDVKKALHETVENFDYRSKVLHDQCVNVEEKVKTLASVVEQSADLYKKLENAFKVQQIDMRDLENEKNRLHDELTKARGDLNNFQMKDALNKVSNHFSKTRNGRKLNMNNDNAQERCEELLKENQTLNALLMESQQLIKAQLNFKENAENEIERLRRELNRISKDTVIFADHKVENLEAKYCEECQKCMVQIEQLQAKITSFIANEEESRNEAQQLRIRLQAAERKLAKLNSVLSFNTLTDIIVIIMSYRQGGQPKVQKVMVQPINLVFRFLQSHCRVQFWLYENTHLRIDGYIVGFDEFMNIVLEEAEEVDLKSKQRRQIGRILLKGECITLIQALHT</sequence>
<dbReference type="SUPFAM" id="SSF50182">
    <property type="entry name" value="Sm-like ribonucleoproteins"/>
    <property type="match status" value="1"/>
</dbReference>
<evidence type="ECO:0000259" key="22">
    <source>
        <dbReference type="SMART" id="SM00651"/>
    </source>
</evidence>
<evidence type="ECO:0000256" key="10">
    <source>
        <dbReference type="ARBA" id="ARBA00022980"/>
    </source>
</evidence>
<comment type="similarity">
    <text evidence="5">Belongs to the snRNP Sm proteins family.</text>
</comment>
<keyword evidence="12" id="KW-0508">mRNA splicing</keyword>
<dbReference type="GO" id="GO:0003735">
    <property type="term" value="F:structural constituent of ribosome"/>
    <property type="evidence" value="ECO:0007669"/>
    <property type="project" value="InterPro"/>
</dbReference>
<dbReference type="Gene3D" id="2.30.30.100">
    <property type="match status" value="1"/>
</dbReference>
<dbReference type="GO" id="GO:0005681">
    <property type="term" value="C:spliceosomal complex"/>
    <property type="evidence" value="ECO:0007669"/>
    <property type="project" value="UniProtKB-KW"/>
</dbReference>
<dbReference type="InParanoid" id="A0A0V1BF32"/>
<accession>A0A0V1BF32</accession>
<dbReference type="InterPro" id="IPR027078">
    <property type="entry name" value="snRNP-E"/>
</dbReference>
<evidence type="ECO:0000256" key="18">
    <source>
        <dbReference type="ARBA" id="ARBA00058057"/>
    </source>
</evidence>
<feature type="coiled-coil region" evidence="21">
    <location>
        <begin position="240"/>
        <end position="366"/>
    </location>
</feature>
<dbReference type="GO" id="GO:0005840">
    <property type="term" value="C:ribosome"/>
    <property type="evidence" value="ECO:0007669"/>
    <property type="project" value="UniProtKB-KW"/>
</dbReference>
<evidence type="ECO:0000256" key="20">
    <source>
        <dbReference type="ARBA" id="ARBA00071875"/>
    </source>
</evidence>
<evidence type="ECO:0000256" key="14">
    <source>
        <dbReference type="ARBA" id="ARBA00023274"/>
    </source>
</evidence>
<dbReference type="GO" id="GO:0000398">
    <property type="term" value="P:mRNA splicing, via spliceosome"/>
    <property type="evidence" value="ECO:0007669"/>
    <property type="project" value="InterPro"/>
</dbReference>
<evidence type="ECO:0000256" key="8">
    <source>
        <dbReference type="ARBA" id="ARBA00022728"/>
    </source>
</evidence>
<dbReference type="Proteomes" id="UP000054776">
    <property type="component" value="Unassembled WGS sequence"/>
</dbReference>
<dbReference type="InterPro" id="IPR010920">
    <property type="entry name" value="LSM_dom_sf"/>
</dbReference>
<evidence type="ECO:0000313" key="23">
    <source>
        <dbReference type="EMBL" id="KRY35505.1"/>
    </source>
</evidence>
<keyword evidence="11" id="KW-0496">Mitochondrion</keyword>
<comment type="subcellular location">
    <subcellularLocation>
        <location evidence="3">Cytoplasm</location>
        <location evidence="3">Cytosol</location>
    </subcellularLocation>
    <subcellularLocation>
        <location evidence="2">Mitochondrion</location>
    </subcellularLocation>
    <subcellularLocation>
        <location evidence="1">Nucleus</location>
    </subcellularLocation>
</comment>
<comment type="function">
    <text evidence="18">Plays a role in pre-mRNA splicing as a core component of the spliceosomal U1, U2, U4 and U5 small nuclear ribonucleoproteins (snRNPs), the building blocks of the spliceosome.</text>
</comment>
<evidence type="ECO:0000256" key="5">
    <source>
        <dbReference type="ARBA" id="ARBA00006850"/>
    </source>
</evidence>
<keyword evidence="6" id="KW-0963">Cytoplasm</keyword>
<dbReference type="AlphaFoldDB" id="A0A0V1BF32"/>
<dbReference type="GO" id="GO:0005829">
    <property type="term" value="C:cytosol"/>
    <property type="evidence" value="ECO:0007669"/>
    <property type="project" value="UniProtKB-SubCell"/>
</dbReference>
<evidence type="ECO:0000256" key="9">
    <source>
        <dbReference type="ARBA" id="ARBA00022884"/>
    </source>
</evidence>
<dbReference type="PANTHER" id="PTHR11193">
    <property type="entry name" value="SMALL NUCLEAR RIBONUCLEOPROTEIN E"/>
    <property type="match status" value="1"/>
</dbReference>
<comment type="similarity">
    <text evidence="4">Belongs to the mitochondrion-specific ribosomal protein mL49 family.</text>
</comment>
<dbReference type="Pfam" id="PF01423">
    <property type="entry name" value="LSM"/>
    <property type="match status" value="1"/>
</dbReference>
<dbReference type="GO" id="GO:0005739">
    <property type="term" value="C:mitochondrion"/>
    <property type="evidence" value="ECO:0007669"/>
    <property type="project" value="UniProtKB-SubCell"/>
</dbReference>
<keyword evidence="14" id="KW-0687">Ribonucleoprotein</keyword>
<evidence type="ECO:0000256" key="13">
    <source>
        <dbReference type="ARBA" id="ARBA00023242"/>
    </source>
</evidence>
<dbReference type="CDD" id="cd01718">
    <property type="entry name" value="Sm_E"/>
    <property type="match status" value="1"/>
</dbReference>
<keyword evidence="24" id="KW-1185">Reference proteome</keyword>
<keyword evidence="21" id="KW-0175">Coiled coil</keyword>
<keyword evidence="10 23" id="KW-0689">Ribosomal protein</keyword>
<name>A0A0V1BF32_TRISP</name>
<keyword evidence="9" id="KW-0694">RNA-binding</keyword>
<dbReference type="SMART" id="SM00651">
    <property type="entry name" value="Sm"/>
    <property type="match status" value="1"/>
</dbReference>
<dbReference type="FunFam" id="3.30.780.10:FF:000009">
    <property type="entry name" value="39S ribosomal protein L49, mitochondrial"/>
    <property type="match status" value="1"/>
</dbReference>
<dbReference type="GO" id="GO:0006412">
    <property type="term" value="P:translation"/>
    <property type="evidence" value="ECO:0007669"/>
    <property type="project" value="InterPro"/>
</dbReference>
<feature type="domain" description="Sm" evidence="22">
    <location>
        <begin position="626"/>
        <end position="692"/>
    </location>
</feature>
<comment type="caution">
    <text evidence="23">The sequence shown here is derived from an EMBL/GenBank/DDBJ whole genome shotgun (WGS) entry which is preliminary data.</text>
</comment>
<evidence type="ECO:0000256" key="19">
    <source>
        <dbReference type="ARBA" id="ARBA00063415"/>
    </source>
</evidence>
<evidence type="ECO:0000256" key="16">
    <source>
        <dbReference type="ARBA" id="ARBA00035191"/>
    </source>
</evidence>
<dbReference type="Pfam" id="PF05046">
    <property type="entry name" value="Img2"/>
    <property type="match status" value="1"/>
</dbReference>
<dbReference type="InterPro" id="IPR007740">
    <property type="entry name" value="Ribosomal_mL49"/>
</dbReference>
<dbReference type="EMBL" id="JYDH01000053">
    <property type="protein sequence ID" value="KRY35505.1"/>
    <property type="molecule type" value="Genomic_DNA"/>
</dbReference>
<dbReference type="Gene3D" id="3.30.780.10">
    <property type="entry name" value="SUI1-like domain"/>
    <property type="match status" value="1"/>
</dbReference>
<organism evidence="23 24">
    <name type="scientific">Trichinella spiralis</name>
    <name type="common">Trichina worm</name>
    <dbReference type="NCBI Taxonomy" id="6334"/>
    <lineage>
        <taxon>Eukaryota</taxon>
        <taxon>Metazoa</taxon>
        <taxon>Ecdysozoa</taxon>
        <taxon>Nematoda</taxon>
        <taxon>Enoplea</taxon>
        <taxon>Dorylaimia</taxon>
        <taxon>Trichinellida</taxon>
        <taxon>Trichinellidae</taxon>
        <taxon>Trichinella</taxon>
    </lineage>
</organism>
<reference evidence="23 24" key="1">
    <citation type="submission" date="2015-01" db="EMBL/GenBank/DDBJ databases">
        <title>Evolution of Trichinella species and genotypes.</title>
        <authorList>
            <person name="Korhonen P.K."/>
            <person name="Edoardo P."/>
            <person name="Giuseppe L.R."/>
            <person name="Gasser R.B."/>
        </authorList>
    </citation>
    <scope>NUCLEOTIDE SEQUENCE [LARGE SCALE GENOMIC DNA]</scope>
    <source>
        <strain evidence="23">ISS3</strain>
    </source>
</reference>
<keyword evidence="13" id="KW-0539">Nucleus</keyword>
<feature type="coiled-coil region" evidence="21">
    <location>
        <begin position="548"/>
        <end position="589"/>
    </location>
</feature>
<evidence type="ECO:0000256" key="4">
    <source>
        <dbReference type="ARBA" id="ARBA00005677"/>
    </source>
</evidence>
<keyword evidence="8" id="KW-0747">Spliceosome</keyword>
<evidence type="ECO:0000256" key="15">
    <source>
        <dbReference type="ARBA" id="ARBA00030143"/>
    </source>
</evidence>
<evidence type="ECO:0000256" key="7">
    <source>
        <dbReference type="ARBA" id="ARBA00022664"/>
    </source>
</evidence>
<protein>
    <recommendedName>
        <fullName evidence="16">Large ribosomal subunit protein mL49</fullName>
    </recommendedName>
    <alternativeName>
        <fullName evidence="17">39S ribosomal protein L49, mitochondrial</fullName>
    </alternativeName>
    <alternativeName>
        <fullName evidence="20">Probable small nuclear ribonucleoprotein E</fullName>
    </alternativeName>
    <alternativeName>
        <fullName evidence="15">Sm protein E</fullName>
    </alternativeName>
</protein>
<evidence type="ECO:0000256" key="1">
    <source>
        <dbReference type="ARBA" id="ARBA00004123"/>
    </source>
</evidence>
<evidence type="ECO:0000256" key="6">
    <source>
        <dbReference type="ARBA" id="ARBA00022490"/>
    </source>
</evidence>
<feature type="coiled-coil region" evidence="21">
    <location>
        <begin position="402"/>
        <end position="521"/>
    </location>
</feature>
<dbReference type="InterPro" id="IPR001163">
    <property type="entry name" value="Sm_dom_euk/arc"/>
</dbReference>
<evidence type="ECO:0000256" key="2">
    <source>
        <dbReference type="ARBA" id="ARBA00004173"/>
    </source>
</evidence>
<dbReference type="OrthoDB" id="25620at2759"/>
<dbReference type="GO" id="GO:0003723">
    <property type="term" value="F:RNA binding"/>
    <property type="evidence" value="ECO:0007669"/>
    <property type="project" value="UniProtKB-KW"/>
</dbReference>
<comment type="subunit">
    <text evidence="19">Core component of the spliceosomal U1, U2, U4 and U5 small nuclear ribonucleoproteins (snRNPs), the building blocks of the spliceosome.</text>
</comment>
<evidence type="ECO:0000256" key="11">
    <source>
        <dbReference type="ARBA" id="ARBA00023128"/>
    </source>
</evidence>
<gene>
    <name evidence="23" type="primary">mrpl-49</name>
    <name evidence="23" type="ORF">T01_9196</name>
</gene>
<evidence type="ECO:0000256" key="17">
    <source>
        <dbReference type="ARBA" id="ARBA00035545"/>
    </source>
</evidence>
<proteinExistence type="inferred from homology"/>
<evidence type="ECO:0000256" key="3">
    <source>
        <dbReference type="ARBA" id="ARBA00004514"/>
    </source>
</evidence>
<dbReference type="FunFam" id="2.30.30.100:FF:000013">
    <property type="entry name" value="Small nuclear ribonucleoprotein E"/>
    <property type="match status" value="1"/>
</dbReference>
<evidence type="ECO:0000256" key="12">
    <source>
        <dbReference type="ARBA" id="ARBA00023187"/>
    </source>
</evidence>
<dbReference type="STRING" id="6334.A0A0V1BF32"/>
<evidence type="ECO:0000256" key="21">
    <source>
        <dbReference type="SAM" id="Coils"/>
    </source>
</evidence>